<dbReference type="PANTHER" id="PTHR36107:SF1">
    <property type="entry name" value="SMALL, ACID-SOLUBLE SPORE PROTEIN A"/>
    <property type="match status" value="1"/>
</dbReference>
<evidence type="ECO:0000313" key="6">
    <source>
        <dbReference type="Proteomes" id="UP000838821"/>
    </source>
</evidence>
<feature type="compositionally biased region" description="Low complexity" evidence="4">
    <location>
        <begin position="8"/>
        <end position="17"/>
    </location>
</feature>
<dbReference type="Gene3D" id="6.10.10.80">
    <property type="entry name" value="Small, acid-soluble spore protein, alpha/beta type-like"/>
    <property type="match status" value="1"/>
</dbReference>
<dbReference type="InterPro" id="IPR050847">
    <property type="entry name" value="SASP_DNA-binding"/>
</dbReference>
<dbReference type="InterPro" id="IPR001448">
    <property type="entry name" value="SASP_alpha/beta-type"/>
</dbReference>
<evidence type="ECO:0000256" key="1">
    <source>
        <dbReference type="ARBA" id="ARBA00003863"/>
    </source>
</evidence>
<keyword evidence="3" id="KW-0238">DNA-binding</keyword>
<keyword evidence="6" id="KW-1185">Reference proteome</keyword>
<dbReference type="InterPro" id="IPR018126">
    <property type="entry name" value="SASP_alpha/beta-type_CS"/>
</dbReference>
<dbReference type="PANTHER" id="PTHR36107">
    <property type="entry name" value="SMALL, ACID-SOLUBLE SPORE PROTEIN A"/>
    <property type="match status" value="1"/>
</dbReference>
<feature type="region of interest" description="Disordered" evidence="4">
    <location>
        <begin position="1"/>
        <end position="20"/>
    </location>
</feature>
<evidence type="ECO:0000256" key="2">
    <source>
        <dbReference type="ARBA" id="ARBA00005442"/>
    </source>
</evidence>
<dbReference type="PROSITE" id="PS00304">
    <property type="entry name" value="SASP_1"/>
    <property type="match status" value="1"/>
</dbReference>
<name>A0ABN8GMV9_9BACL</name>
<dbReference type="RefSeq" id="WP_236288893.1">
    <property type="nucleotide sequence ID" value="NZ_CAKMMW010000009.1"/>
</dbReference>
<organism evidence="5 6">
    <name type="scientific">Paenibacillus allorhizoplanae</name>
    <dbReference type="NCBI Taxonomy" id="2905648"/>
    <lineage>
        <taxon>Bacteria</taxon>
        <taxon>Bacillati</taxon>
        <taxon>Bacillota</taxon>
        <taxon>Bacilli</taxon>
        <taxon>Bacillales</taxon>
        <taxon>Paenibacillaceae</taxon>
        <taxon>Paenibacillus</taxon>
    </lineage>
</organism>
<evidence type="ECO:0000256" key="4">
    <source>
        <dbReference type="SAM" id="MobiDB-lite"/>
    </source>
</evidence>
<accession>A0ABN8GMV9</accession>
<sequence length="84" mass="9051">MATGQSRSSNNNSNSNSLLVPQASSALDQLKYEVAQELGIQIPQDGYYGYMTSYDTGSIGGSITRRLVQIAEQQLAGTSNNFSR</sequence>
<comment type="function">
    <text evidence="1">SASP are bound to spore DNA. They are double-stranded DNA-binding proteins that cause DNA to change to an a-like conformation. They protect the DNA backbone from chemical and enzymatic cleavage and are thus involved in dormant spore's high resistance to UV light.</text>
</comment>
<dbReference type="Pfam" id="PF00269">
    <property type="entry name" value="SASP"/>
    <property type="match status" value="1"/>
</dbReference>
<evidence type="ECO:0000313" key="5">
    <source>
        <dbReference type="EMBL" id="CAH1209630.1"/>
    </source>
</evidence>
<comment type="similarity">
    <text evidence="2">Belongs to the alpha/beta-type SASP family.</text>
</comment>
<gene>
    <name evidence="5" type="primary">sspC</name>
    <name evidence="5" type="ORF">PAECIP111891_03370</name>
</gene>
<protein>
    <submittedName>
        <fullName evidence="5">Small, acid-soluble spore protein C</fullName>
    </submittedName>
</protein>
<evidence type="ECO:0000256" key="3">
    <source>
        <dbReference type="ARBA" id="ARBA00023125"/>
    </source>
</evidence>
<dbReference type="EMBL" id="CAKMMW010000009">
    <property type="protein sequence ID" value="CAH1209630.1"/>
    <property type="molecule type" value="Genomic_DNA"/>
</dbReference>
<reference evidence="5" key="1">
    <citation type="submission" date="2022-01" db="EMBL/GenBank/DDBJ databases">
        <authorList>
            <person name="Criscuolo A."/>
        </authorList>
    </citation>
    <scope>NUCLEOTIDE SEQUENCE</scope>
    <source>
        <strain evidence="5">CIP111891</strain>
    </source>
</reference>
<dbReference type="Proteomes" id="UP000838821">
    <property type="component" value="Unassembled WGS sequence"/>
</dbReference>
<comment type="caution">
    <text evidence="5">The sequence shown here is derived from an EMBL/GenBank/DDBJ whole genome shotgun (WGS) entry which is preliminary data.</text>
</comment>
<dbReference type="InterPro" id="IPR038300">
    <property type="entry name" value="SASP_sf_alpha/beta"/>
</dbReference>
<proteinExistence type="inferred from homology"/>